<evidence type="ECO:0000256" key="3">
    <source>
        <dbReference type="ARBA" id="ARBA00022676"/>
    </source>
</evidence>
<dbReference type="PANTHER" id="PTHR46039:SF5">
    <property type="entry name" value="SUCROSE-PHOSPHATE SYNTHASE 3-RELATED"/>
    <property type="match status" value="1"/>
</dbReference>
<feature type="domain" description="Glycosyltransferase subfamily 4-like N-terminal" evidence="7">
    <location>
        <begin position="26"/>
        <end position="191"/>
    </location>
</feature>
<dbReference type="RefSeq" id="WP_252849357.1">
    <property type="nucleotide sequence ID" value="NZ_BAPW01000028.1"/>
</dbReference>
<comment type="catalytic activity">
    <reaction evidence="5">
        <text>beta-D-fructose 6-phosphate + UDP-alpha-D-glucose = sucrose 6(F)-phosphate + UDP + H(+)</text>
        <dbReference type="Rhea" id="RHEA:22172"/>
        <dbReference type="ChEBI" id="CHEBI:15378"/>
        <dbReference type="ChEBI" id="CHEBI:57634"/>
        <dbReference type="ChEBI" id="CHEBI:57723"/>
        <dbReference type="ChEBI" id="CHEBI:58223"/>
        <dbReference type="ChEBI" id="CHEBI:58885"/>
        <dbReference type="EC" id="2.4.1.14"/>
    </reaction>
</comment>
<dbReference type="Proteomes" id="UP001523401">
    <property type="component" value="Unassembled WGS sequence"/>
</dbReference>
<reference evidence="8 9" key="1">
    <citation type="submission" date="2022-06" db="EMBL/GenBank/DDBJ databases">
        <title>Whole-genome of Asaia lannensis strain LMG 27011T.</title>
        <authorList>
            <person name="Sombolestani A."/>
        </authorList>
    </citation>
    <scope>NUCLEOTIDE SEQUENCE [LARGE SCALE GENOMIC DNA]</scope>
    <source>
        <strain evidence="8 9">NBRC 102526</strain>
    </source>
</reference>
<evidence type="ECO:0000256" key="5">
    <source>
        <dbReference type="ARBA" id="ARBA00047471"/>
    </source>
</evidence>
<proteinExistence type="inferred from homology"/>
<name>A0ABT1CIT9_9PROT</name>
<dbReference type="InterPro" id="IPR044161">
    <property type="entry name" value="SPS"/>
</dbReference>
<feature type="domain" description="Glycosyl transferase family 1" evidence="6">
    <location>
        <begin position="231"/>
        <end position="402"/>
    </location>
</feature>
<keyword evidence="3 8" id="KW-0328">Glycosyltransferase</keyword>
<evidence type="ECO:0000313" key="8">
    <source>
        <dbReference type="EMBL" id="MCO6160123.1"/>
    </source>
</evidence>
<dbReference type="InterPro" id="IPR028098">
    <property type="entry name" value="Glyco_trans_4-like_N"/>
</dbReference>
<gene>
    <name evidence="8" type="ORF">NF685_08790</name>
</gene>
<dbReference type="EMBL" id="JAMXQU010000005">
    <property type="protein sequence ID" value="MCO6160123.1"/>
    <property type="molecule type" value="Genomic_DNA"/>
</dbReference>
<sequence>MHILHIALGGCLRAPPVLYGITPDTGGHIAYVLEAAQAQAACNHVDHVTIATRRFRNEALGLIHDQAIEQISEKVTILRLGPPGALYREKDEALASLPEIADALCHFAKQADLHFDAIHCHFSDGVFVGQALSRMSGAPVIYTPHALGIDKLMAGGTDCPALRTRIDREREALDHADGVIVSTRDEAAHQVPRYGVSLSSRSLRMIAPGVPTLPPASTSHGRNFLTPYLNQPDRPLILAIARPVEKKNLAFLAETYARSEHLQERANLVILCGQHQALHPASEDARVIGRLEQIRSSYGLQTVFALPPSHTAHDVAGLYRLAAENHGVFVNPARHEPFGLTLLEAASVGLPVIATDRGGPVDIIRMLGHGLLVSPNSATALCDALLRMLDTPTLWQGFARAAQRAAPALGWEGYAHESTLFYRDLIRARISQIAPLRRTVAELLPGLSSFLPETLPITGLRGITEDRHPITLGGLPA</sequence>
<organism evidence="8 9">
    <name type="scientific">Asaia lannensis NBRC 102526</name>
    <dbReference type="NCBI Taxonomy" id="1307926"/>
    <lineage>
        <taxon>Bacteria</taxon>
        <taxon>Pseudomonadati</taxon>
        <taxon>Pseudomonadota</taxon>
        <taxon>Alphaproteobacteria</taxon>
        <taxon>Acetobacterales</taxon>
        <taxon>Acetobacteraceae</taxon>
        <taxon>Asaia</taxon>
    </lineage>
</organism>
<dbReference type="Pfam" id="PF00534">
    <property type="entry name" value="Glycos_transf_1"/>
    <property type="match status" value="1"/>
</dbReference>
<dbReference type="PANTHER" id="PTHR46039">
    <property type="entry name" value="SUCROSE-PHOSPHATE SYNTHASE 3-RELATED"/>
    <property type="match status" value="1"/>
</dbReference>
<keyword evidence="9" id="KW-1185">Reference proteome</keyword>
<dbReference type="Gene3D" id="3.40.50.2000">
    <property type="entry name" value="Glycogen Phosphorylase B"/>
    <property type="match status" value="2"/>
</dbReference>
<dbReference type="EC" id="2.4.1.14" evidence="2"/>
<protein>
    <recommendedName>
        <fullName evidence="2">sucrose-phosphate synthase</fullName>
        <ecNumber evidence="2">2.4.1.14</ecNumber>
    </recommendedName>
</protein>
<keyword evidence="4 8" id="KW-0808">Transferase</keyword>
<dbReference type="InterPro" id="IPR001296">
    <property type="entry name" value="Glyco_trans_1"/>
</dbReference>
<comment type="similarity">
    <text evidence="1">Belongs to the glycosyltransferase 1 family.</text>
</comment>
<evidence type="ECO:0000256" key="1">
    <source>
        <dbReference type="ARBA" id="ARBA00006530"/>
    </source>
</evidence>
<evidence type="ECO:0000259" key="6">
    <source>
        <dbReference type="Pfam" id="PF00534"/>
    </source>
</evidence>
<accession>A0ABT1CIT9</accession>
<evidence type="ECO:0000256" key="2">
    <source>
        <dbReference type="ARBA" id="ARBA00012536"/>
    </source>
</evidence>
<evidence type="ECO:0000256" key="4">
    <source>
        <dbReference type="ARBA" id="ARBA00022679"/>
    </source>
</evidence>
<dbReference type="GO" id="GO:0016757">
    <property type="term" value="F:glycosyltransferase activity"/>
    <property type="evidence" value="ECO:0007669"/>
    <property type="project" value="UniProtKB-KW"/>
</dbReference>
<dbReference type="Pfam" id="PF13579">
    <property type="entry name" value="Glyco_trans_4_4"/>
    <property type="match status" value="1"/>
</dbReference>
<evidence type="ECO:0000259" key="7">
    <source>
        <dbReference type="Pfam" id="PF13579"/>
    </source>
</evidence>
<evidence type="ECO:0000313" key="9">
    <source>
        <dbReference type="Proteomes" id="UP001523401"/>
    </source>
</evidence>
<dbReference type="SUPFAM" id="SSF53756">
    <property type="entry name" value="UDP-Glycosyltransferase/glycogen phosphorylase"/>
    <property type="match status" value="1"/>
</dbReference>
<comment type="caution">
    <text evidence="8">The sequence shown here is derived from an EMBL/GenBank/DDBJ whole genome shotgun (WGS) entry which is preliminary data.</text>
</comment>